<evidence type="ECO:0000313" key="2">
    <source>
        <dbReference type="EMBL" id="OQA61738.1"/>
    </source>
</evidence>
<dbReference type="EMBL" id="MWBQ01000009">
    <property type="protein sequence ID" value="OQA61738.1"/>
    <property type="molecule type" value="Genomic_DNA"/>
</dbReference>
<keyword evidence="1" id="KW-0175">Coiled coil</keyword>
<evidence type="ECO:0000256" key="1">
    <source>
        <dbReference type="SAM" id="Coils"/>
    </source>
</evidence>
<accession>A0A1V5T4S4</accession>
<dbReference type="Proteomes" id="UP000485569">
    <property type="component" value="Unassembled WGS sequence"/>
</dbReference>
<feature type="coiled-coil region" evidence="1">
    <location>
        <begin position="37"/>
        <end position="64"/>
    </location>
</feature>
<name>A0A1V5T4S4_9BACT</name>
<gene>
    <name evidence="2" type="ORF">BWY41_00032</name>
</gene>
<protein>
    <submittedName>
        <fullName evidence="2">Uncharacterized protein</fullName>
    </submittedName>
</protein>
<dbReference type="AlphaFoldDB" id="A0A1V5T4S4"/>
<sequence>MNKSTEEKIIGVLRDSFKMQNGMKRPDDFHSRLLEVVNGLSDKIKHLEYRLQELRIAIDLWNRRGGR</sequence>
<proteinExistence type="predicted"/>
<organism evidence="2">
    <name type="scientific">Candidatus Atribacter allofermentans</name>
    <dbReference type="NCBI Taxonomy" id="1852833"/>
    <lineage>
        <taxon>Bacteria</taxon>
        <taxon>Pseudomonadati</taxon>
        <taxon>Atribacterota</taxon>
        <taxon>Atribacteria</taxon>
        <taxon>Atribacterales</taxon>
        <taxon>Atribacteraceae</taxon>
        <taxon>Atribacter</taxon>
    </lineage>
</organism>
<reference evidence="2" key="1">
    <citation type="submission" date="2017-02" db="EMBL/GenBank/DDBJ databases">
        <title>Delving into the versatile metabolic prowess of the omnipresent phylum Bacteroidetes.</title>
        <authorList>
            <person name="Nobu M.K."/>
            <person name="Mei R."/>
            <person name="Narihiro T."/>
            <person name="Kuroda K."/>
            <person name="Liu W.-T."/>
        </authorList>
    </citation>
    <scope>NUCLEOTIDE SEQUENCE</scope>
    <source>
        <strain evidence="2">ADurb.Bin276</strain>
    </source>
</reference>
<comment type="caution">
    <text evidence="2">The sequence shown here is derived from an EMBL/GenBank/DDBJ whole genome shotgun (WGS) entry which is preliminary data.</text>
</comment>